<comment type="caution">
    <text evidence="1">The sequence shown here is derived from an EMBL/GenBank/DDBJ whole genome shotgun (WGS) entry which is preliminary data.</text>
</comment>
<dbReference type="AlphaFoldDB" id="A0A9D4SS83"/>
<dbReference type="EMBL" id="JABSTV010001253">
    <property type="protein sequence ID" value="KAH7943328.1"/>
    <property type="molecule type" value="Genomic_DNA"/>
</dbReference>
<reference evidence="1" key="2">
    <citation type="submission" date="2021-09" db="EMBL/GenBank/DDBJ databases">
        <authorList>
            <person name="Jia N."/>
            <person name="Wang J."/>
            <person name="Shi W."/>
            <person name="Du L."/>
            <person name="Sun Y."/>
            <person name="Zhan W."/>
            <person name="Jiang J."/>
            <person name="Wang Q."/>
            <person name="Zhang B."/>
            <person name="Ji P."/>
            <person name="Sakyi L.B."/>
            <person name="Cui X."/>
            <person name="Yuan T."/>
            <person name="Jiang B."/>
            <person name="Yang W."/>
            <person name="Lam T.T.-Y."/>
            <person name="Chang Q."/>
            <person name="Ding S."/>
            <person name="Wang X."/>
            <person name="Zhu J."/>
            <person name="Ruan X."/>
            <person name="Zhao L."/>
            <person name="Wei J."/>
            <person name="Que T."/>
            <person name="Du C."/>
            <person name="Cheng J."/>
            <person name="Dai P."/>
            <person name="Han X."/>
            <person name="Huang E."/>
            <person name="Gao Y."/>
            <person name="Liu J."/>
            <person name="Shao H."/>
            <person name="Ye R."/>
            <person name="Li L."/>
            <person name="Wei W."/>
            <person name="Wang X."/>
            <person name="Wang C."/>
            <person name="Huo Q."/>
            <person name="Li W."/>
            <person name="Guo W."/>
            <person name="Chen H."/>
            <person name="Chen S."/>
            <person name="Zhou L."/>
            <person name="Zhou L."/>
            <person name="Ni X."/>
            <person name="Tian J."/>
            <person name="Zhou Y."/>
            <person name="Sheng Y."/>
            <person name="Liu T."/>
            <person name="Pan Y."/>
            <person name="Xia L."/>
            <person name="Li J."/>
            <person name="Zhao F."/>
            <person name="Cao W."/>
        </authorList>
    </citation>
    <scope>NUCLEOTIDE SEQUENCE</scope>
    <source>
        <strain evidence="1">Rsan-2018</strain>
        <tissue evidence="1">Larvae</tissue>
    </source>
</reference>
<name>A0A9D4SS83_RHISA</name>
<sequence>MVQTQMASTYPQYVTQNGGERADGKDGSFALPIVTTNGVEQQTVSCCCCCCCCCCFQSPRADLDIMMRFGTLLDESGARESWSSRRGAPVYIVKQKLSADAGAAARMRIAYLEQQGTLEARDITGTAVDKVRIQTTHTTHEQRPSGEVN</sequence>
<evidence type="ECO:0000313" key="1">
    <source>
        <dbReference type="EMBL" id="KAH7943328.1"/>
    </source>
</evidence>
<accession>A0A9D4SS83</accession>
<proteinExistence type="predicted"/>
<organism evidence="1 2">
    <name type="scientific">Rhipicephalus sanguineus</name>
    <name type="common">Brown dog tick</name>
    <name type="synonym">Ixodes sanguineus</name>
    <dbReference type="NCBI Taxonomy" id="34632"/>
    <lineage>
        <taxon>Eukaryota</taxon>
        <taxon>Metazoa</taxon>
        <taxon>Ecdysozoa</taxon>
        <taxon>Arthropoda</taxon>
        <taxon>Chelicerata</taxon>
        <taxon>Arachnida</taxon>
        <taxon>Acari</taxon>
        <taxon>Parasitiformes</taxon>
        <taxon>Ixodida</taxon>
        <taxon>Ixodoidea</taxon>
        <taxon>Ixodidae</taxon>
        <taxon>Rhipicephalinae</taxon>
        <taxon>Rhipicephalus</taxon>
        <taxon>Rhipicephalus</taxon>
    </lineage>
</organism>
<evidence type="ECO:0000313" key="2">
    <source>
        <dbReference type="Proteomes" id="UP000821837"/>
    </source>
</evidence>
<keyword evidence="2" id="KW-1185">Reference proteome</keyword>
<dbReference type="Proteomes" id="UP000821837">
    <property type="component" value="Unassembled WGS sequence"/>
</dbReference>
<gene>
    <name evidence="1" type="ORF">HPB52_006949</name>
</gene>
<protein>
    <submittedName>
        <fullName evidence="1">Uncharacterized protein</fullName>
    </submittedName>
</protein>
<reference evidence="1" key="1">
    <citation type="journal article" date="2020" name="Cell">
        <title>Large-Scale Comparative Analyses of Tick Genomes Elucidate Their Genetic Diversity and Vector Capacities.</title>
        <authorList>
            <consortium name="Tick Genome and Microbiome Consortium (TIGMIC)"/>
            <person name="Jia N."/>
            <person name="Wang J."/>
            <person name="Shi W."/>
            <person name="Du L."/>
            <person name="Sun Y."/>
            <person name="Zhan W."/>
            <person name="Jiang J.F."/>
            <person name="Wang Q."/>
            <person name="Zhang B."/>
            <person name="Ji P."/>
            <person name="Bell-Sakyi L."/>
            <person name="Cui X.M."/>
            <person name="Yuan T.T."/>
            <person name="Jiang B.G."/>
            <person name="Yang W.F."/>
            <person name="Lam T.T."/>
            <person name="Chang Q.C."/>
            <person name="Ding S.J."/>
            <person name="Wang X.J."/>
            <person name="Zhu J.G."/>
            <person name="Ruan X.D."/>
            <person name="Zhao L."/>
            <person name="Wei J.T."/>
            <person name="Ye R.Z."/>
            <person name="Que T.C."/>
            <person name="Du C.H."/>
            <person name="Zhou Y.H."/>
            <person name="Cheng J.X."/>
            <person name="Dai P.F."/>
            <person name="Guo W.B."/>
            <person name="Han X.H."/>
            <person name="Huang E.J."/>
            <person name="Li L.F."/>
            <person name="Wei W."/>
            <person name="Gao Y.C."/>
            <person name="Liu J.Z."/>
            <person name="Shao H.Z."/>
            <person name="Wang X."/>
            <person name="Wang C.C."/>
            <person name="Yang T.C."/>
            <person name="Huo Q.B."/>
            <person name="Li W."/>
            <person name="Chen H.Y."/>
            <person name="Chen S.E."/>
            <person name="Zhou L.G."/>
            <person name="Ni X.B."/>
            <person name="Tian J.H."/>
            <person name="Sheng Y."/>
            <person name="Liu T."/>
            <person name="Pan Y.S."/>
            <person name="Xia L.Y."/>
            <person name="Li J."/>
            <person name="Zhao F."/>
            <person name="Cao W.C."/>
        </authorList>
    </citation>
    <scope>NUCLEOTIDE SEQUENCE</scope>
    <source>
        <strain evidence="1">Rsan-2018</strain>
    </source>
</reference>
<dbReference type="VEuPathDB" id="VectorBase:RSAN_036634"/>